<sequence>MALSSTQTVGLSSELVSVALSLLMVVLLIIGLGFFLKKLNPNIGNNRDFKVVRSLPLGTKERLLVVEIDGKQLLLGVTPQNINYLHQLDTPLEVQTAPAFAKELSRFLTMNHKNNKNTSDD</sequence>
<dbReference type="EMBL" id="PNBX01000015">
    <property type="protein sequence ID" value="TMO69587.1"/>
    <property type="molecule type" value="Genomic_DNA"/>
</dbReference>
<evidence type="ECO:0000256" key="4">
    <source>
        <dbReference type="ARBA" id="ARBA00023136"/>
    </source>
</evidence>
<keyword evidence="1 7" id="KW-1003">Cell membrane</keyword>
<proteinExistence type="inferred from homology"/>
<gene>
    <name evidence="8" type="primary">fliO</name>
    <name evidence="8" type="ORF">CWC19_04880</name>
    <name evidence="9" type="ORF">CWC20_10685</name>
</gene>
<keyword evidence="8" id="KW-0966">Cell projection</keyword>
<comment type="caution">
    <text evidence="8">The sequence shown here is derived from an EMBL/GenBank/DDBJ whole genome shotgun (WGS) entry which is preliminary data.</text>
</comment>
<reference evidence="8" key="3">
    <citation type="submission" date="2019-09" db="EMBL/GenBank/DDBJ databases">
        <title>Co-occurence of chitin degradation, pigmentation and bioactivity in marine Pseudoalteromonas.</title>
        <authorList>
            <person name="Sonnenschein E.C."/>
            <person name="Bech P.K."/>
        </authorList>
    </citation>
    <scope>NUCLEOTIDE SEQUENCE</scope>
    <source>
        <strain evidence="8">S3790</strain>
        <strain evidence="9">S3895</strain>
    </source>
</reference>
<reference evidence="10 11" key="2">
    <citation type="submission" date="2019-06" db="EMBL/GenBank/DDBJ databases">
        <title>Co-occurence of chitin degradation, pigmentation and bioactivity in marine Pseudoalteromonas.</title>
        <authorList>
            <person name="Sonnenschein E.C."/>
            <person name="Bech P.K."/>
        </authorList>
    </citation>
    <scope>NUCLEOTIDE SEQUENCE [LARGE SCALE GENOMIC DNA]</scope>
    <source>
        <strain evidence="11">S3790</strain>
        <strain evidence="10">S3895</strain>
    </source>
</reference>
<dbReference type="EMBL" id="PNBW01000048">
    <property type="protein sequence ID" value="TMO74460.1"/>
    <property type="molecule type" value="Genomic_DNA"/>
</dbReference>
<dbReference type="Proteomes" id="UP000307164">
    <property type="component" value="Unassembled WGS sequence"/>
</dbReference>
<keyword evidence="4 7" id="KW-0472">Membrane</keyword>
<evidence type="ECO:0000256" key="5">
    <source>
        <dbReference type="ARBA" id="ARBA00023143"/>
    </source>
</evidence>
<feature type="transmembrane region" description="Helical" evidence="7">
    <location>
        <begin position="15"/>
        <end position="36"/>
    </location>
</feature>
<keyword evidence="3 7" id="KW-1133">Transmembrane helix</keyword>
<dbReference type="InterPro" id="IPR052205">
    <property type="entry name" value="FliO/MopB"/>
</dbReference>
<dbReference type="GO" id="GO:0005886">
    <property type="term" value="C:plasma membrane"/>
    <property type="evidence" value="ECO:0007669"/>
    <property type="project" value="UniProtKB-SubCell"/>
</dbReference>
<evidence type="ECO:0000256" key="2">
    <source>
        <dbReference type="ARBA" id="ARBA00022692"/>
    </source>
</evidence>
<evidence type="ECO:0000313" key="9">
    <source>
        <dbReference type="EMBL" id="TMO74460.1"/>
    </source>
</evidence>
<dbReference type="Proteomes" id="UP000307217">
    <property type="component" value="Unassembled WGS sequence"/>
</dbReference>
<keyword evidence="5 7" id="KW-0975">Bacterial flagellum</keyword>
<dbReference type="AlphaFoldDB" id="A0A5S3VCG2"/>
<evidence type="ECO:0000313" key="10">
    <source>
        <dbReference type="Proteomes" id="UP000307164"/>
    </source>
</evidence>
<comment type="subcellular location">
    <subcellularLocation>
        <location evidence="7">Cell membrane</location>
    </subcellularLocation>
    <subcellularLocation>
        <location evidence="7">Bacterial flagellum basal body</location>
    </subcellularLocation>
</comment>
<dbReference type="NCBIfam" id="TIGR03500">
    <property type="entry name" value="FliO_TIGR"/>
    <property type="match status" value="1"/>
</dbReference>
<comment type="similarity">
    <text evidence="6 7">Belongs to the FliO/MopB family.</text>
</comment>
<evidence type="ECO:0000256" key="1">
    <source>
        <dbReference type="ARBA" id="ARBA00022475"/>
    </source>
</evidence>
<keyword evidence="8" id="KW-0282">Flagellum</keyword>
<evidence type="ECO:0000256" key="7">
    <source>
        <dbReference type="RuleBase" id="RU362064"/>
    </source>
</evidence>
<evidence type="ECO:0000313" key="8">
    <source>
        <dbReference type="EMBL" id="TMO69587.1"/>
    </source>
</evidence>
<dbReference type="GO" id="GO:0044781">
    <property type="term" value="P:bacterial-type flagellum organization"/>
    <property type="evidence" value="ECO:0007669"/>
    <property type="project" value="UniProtKB-UniRule"/>
</dbReference>
<reference evidence="10 11" key="1">
    <citation type="submission" date="2018-01" db="EMBL/GenBank/DDBJ databases">
        <authorList>
            <person name="Paulsen S."/>
            <person name="Gram L.K."/>
        </authorList>
    </citation>
    <scope>NUCLEOTIDE SEQUENCE [LARGE SCALE GENOMIC DNA]</scope>
    <source>
        <strain evidence="8 11">S3790</strain>
        <strain evidence="9 10">S3895</strain>
    </source>
</reference>
<dbReference type="InterPro" id="IPR022781">
    <property type="entry name" value="Flagellar_biosynth_FliO"/>
</dbReference>
<evidence type="ECO:0000313" key="11">
    <source>
        <dbReference type="Proteomes" id="UP000307217"/>
    </source>
</evidence>
<name>A0A5S3VCG2_9GAMM</name>
<dbReference type="Pfam" id="PF04347">
    <property type="entry name" value="FliO"/>
    <property type="match status" value="1"/>
</dbReference>
<keyword evidence="2 7" id="KW-0812">Transmembrane</keyword>
<keyword evidence="8" id="KW-0969">Cilium</keyword>
<evidence type="ECO:0000256" key="3">
    <source>
        <dbReference type="ARBA" id="ARBA00022989"/>
    </source>
</evidence>
<accession>A0A5S3VCG2</accession>
<dbReference type="OrthoDB" id="9342590at2"/>
<organism evidence="8 11">
    <name type="scientific">Pseudoalteromonas aurantia</name>
    <dbReference type="NCBI Taxonomy" id="43654"/>
    <lineage>
        <taxon>Bacteria</taxon>
        <taxon>Pseudomonadati</taxon>
        <taxon>Pseudomonadota</taxon>
        <taxon>Gammaproteobacteria</taxon>
        <taxon>Alteromonadales</taxon>
        <taxon>Pseudoalteromonadaceae</taxon>
        <taxon>Pseudoalteromonas</taxon>
    </lineage>
</organism>
<evidence type="ECO:0000256" key="6">
    <source>
        <dbReference type="ARBA" id="ARBA00037937"/>
    </source>
</evidence>
<dbReference type="GO" id="GO:0009425">
    <property type="term" value="C:bacterial-type flagellum basal body"/>
    <property type="evidence" value="ECO:0007669"/>
    <property type="project" value="UniProtKB-SubCell"/>
</dbReference>
<dbReference type="PANTHER" id="PTHR38766">
    <property type="entry name" value="FLAGELLAR PROTEIN FLIO"/>
    <property type="match status" value="1"/>
</dbReference>
<dbReference type="PANTHER" id="PTHR38766:SF1">
    <property type="entry name" value="FLAGELLAR PROTEIN FLIO"/>
    <property type="match status" value="1"/>
</dbReference>
<protein>
    <recommendedName>
        <fullName evidence="7">Flagellar protein</fullName>
    </recommendedName>
</protein>
<keyword evidence="10" id="KW-1185">Reference proteome</keyword>